<dbReference type="InterPro" id="IPR000819">
    <property type="entry name" value="Peptidase_M17_C"/>
</dbReference>
<dbReference type="Gene3D" id="3.40.220.10">
    <property type="entry name" value="Leucine Aminopeptidase, subunit E, domain 1"/>
    <property type="match status" value="1"/>
</dbReference>
<dbReference type="CDD" id="cd00433">
    <property type="entry name" value="Peptidase_M17"/>
    <property type="match status" value="1"/>
</dbReference>
<evidence type="ECO:0000259" key="10">
    <source>
        <dbReference type="PROSITE" id="PS00631"/>
    </source>
</evidence>
<dbReference type="EMBL" id="JAPTGG010000008">
    <property type="protein sequence ID" value="MCZ0865722.1"/>
    <property type="molecule type" value="Genomic_DNA"/>
</dbReference>
<dbReference type="PANTHER" id="PTHR11963">
    <property type="entry name" value="LEUCINE AMINOPEPTIDASE-RELATED"/>
    <property type="match status" value="1"/>
</dbReference>
<evidence type="ECO:0000256" key="4">
    <source>
        <dbReference type="ARBA" id="ARBA00022438"/>
    </source>
</evidence>
<evidence type="ECO:0000256" key="9">
    <source>
        <dbReference type="HAMAP-Rule" id="MF_00181"/>
    </source>
</evidence>
<dbReference type="InterPro" id="IPR043472">
    <property type="entry name" value="Macro_dom-like"/>
</dbReference>
<evidence type="ECO:0000256" key="8">
    <source>
        <dbReference type="ARBA" id="ARBA00023211"/>
    </source>
</evidence>
<feature type="binding site" evidence="9">
    <location>
        <position position="288"/>
    </location>
    <ligand>
        <name>Mn(2+)</name>
        <dbReference type="ChEBI" id="CHEBI:29035"/>
        <label>2</label>
    </ligand>
</feature>
<feature type="active site" evidence="9">
    <location>
        <position position="277"/>
    </location>
</feature>
<feature type="binding site" evidence="9">
    <location>
        <position position="349"/>
    </location>
    <ligand>
        <name>Mn(2+)</name>
        <dbReference type="ChEBI" id="CHEBI:29035"/>
        <label>1</label>
    </ligand>
</feature>
<dbReference type="EC" id="3.4.11.1" evidence="9"/>
<dbReference type="PRINTS" id="PR00481">
    <property type="entry name" value="LAMNOPPTDASE"/>
</dbReference>
<dbReference type="AlphaFoldDB" id="A0A9J6RMZ4"/>
<keyword evidence="6 9" id="KW-0479">Metal-binding</keyword>
<accession>A0A9J6RMZ4</accession>
<evidence type="ECO:0000313" key="11">
    <source>
        <dbReference type="EMBL" id="MCZ0865722.1"/>
    </source>
</evidence>
<comment type="catalytic activity">
    <reaction evidence="1 9">
        <text>Release of an N-terminal amino acid, Xaa-|-Yaa-, in which Xaa is preferably Leu, but may be other amino acids including Pro although not Arg or Lys, and Yaa may be Pro. Amino acid amides and methyl esters are also readily hydrolyzed, but rates on arylamides are exceedingly low.</text>
        <dbReference type="EC" id="3.4.11.1"/>
    </reaction>
</comment>
<dbReference type="FunFam" id="3.40.630.10:FF:000004">
    <property type="entry name" value="Probable cytosol aminopeptidase"/>
    <property type="match status" value="1"/>
</dbReference>
<dbReference type="GO" id="GO:0030145">
    <property type="term" value="F:manganese ion binding"/>
    <property type="evidence" value="ECO:0007669"/>
    <property type="project" value="UniProtKB-UniRule"/>
</dbReference>
<reference evidence="11 12" key="1">
    <citation type="submission" date="2022-12" db="EMBL/GenBank/DDBJ databases">
        <title>Dasania phycosphaerae sp. nov., isolated from particulate material of the south coast of Korea.</title>
        <authorList>
            <person name="Jiang Y."/>
        </authorList>
    </citation>
    <scope>NUCLEOTIDE SEQUENCE [LARGE SCALE GENOMIC DNA]</scope>
    <source>
        <strain evidence="11 12">GY-19</strain>
    </source>
</reference>
<comment type="catalytic activity">
    <reaction evidence="2 9">
        <text>Release of an N-terminal amino acid, preferentially leucine, but not glutamic or aspartic acids.</text>
        <dbReference type="EC" id="3.4.11.10"/>
    </reaction>
</comment>
<evidence type="ECO:0000256" key="5">
    <source>
        <dbReference type="ARBA" id="ARBA00022670"/>
    </source>
</evidence>
<keyword evidence="7 9" id="KW-0378">Hydrolase</keyword>
<dbReference type="Proteomes" id="UP001069090">
    <property type="component" value="Unassembled WGS sequence"/>
</dbReference>
<dbReference type="NCBIfam" id="NF002074">
    <property type="entry name" value="PRK00913.1-4"/>
    <property type="match status" value="1"/>
</dbReference>
<keyword evidence="5 9" id="KW-0645">Protease</keyword>
<dbReference type="Gene3D" id="3.40.630.10">
    <property type="entry name" value="Zn peptidases"/>
    <property type="match status" value="1"/>
</dbReference>
<dbReference type="Pfam" id="PF02789">
    <property type="entry name" value="Peptidase_M17_N"/>
    <property type="match status" value="1"/>
</dbReference>
<keyword evidence="8 9" id="KW-0464">Manganese</keyword>
<evidence type="ECO:0000256" key="6">
    <source>
        <dbReference type="ARBA" id="ARBA00022723"/>
    </source>
</evidence>
<dbReference type="EC" id="3.4.11.10" evidence="9"/>
<protein>
    <recommendedName>
        <fullName evidence="9">Probable cytosol aminopeptidase</fullName>
        <ecNumber evidence="9">3.4.11.1</ecNumber>
    </recommendedName>
    <alternativeName>
        <fullName evidence="9">Leucine aminopeptidase</fullName>
        <shortName evidence="9">LAP</shortName>
        <ecNumber evidence="9">3.4.11.10</ecNumber>
    </alternativeName>
    <alternativeName>
        <fullName evidence="9">Leucyl aminopeptidase</fullName>
    </alternativeName>
</protein>
<comment type="function">
    <text evidence="9">Presumably involved in the processing and regular turnover of intracellular proteins. Catalyzes the removal of unsubstituted N-terminal amino acids from various peptides.</text>
</comment>
<dbReference type="GO" id="GO:0070006">
    <property type="term" value="F:metalloaminopeptidase activity"/>
    <property type="evidence" value="ECO:0007669"/>
    <property type="project" value="InterPro"/>
</dbReference>
<dbReference type="RefSeq" id="WP_258331863.1">
    <property type="nucleotide sequence ID" value="NZ_JAPTGG010000008.1"/>
</dbReference>
<proteinExistence type="inferred from homology"/>
<evidence type="ECO:0000313" key="12">
    <source>
        <dbReference type="Proteomes" id="UP001069090"/>
    </source>
</evidence>
<name>A0A9J6RMZ4_9GAMM</name>
<keyword evidence="4 9" id="KW-0031">Aminopeptidase</keyword>
<keyword evidence="12" id="KW-1185">Reference proteome</keyword>
<sequence>MTVNFKTLAQPELHKTDCLIVPVLTGGKLSAAAKSVDQAGHNNLTQLLKRGDIAGKVGDSLLLPQVRGLKALRVLLLGCGDGKNISTADFKKITSTLLEQLNNAGIKSATLLSEGLSVAERSSEWMSEQIARAIVLSSYSYNATLSKKPAQPSFKTLTLAQKPSAKLKTAASTGTAVGLGMNVARELGNLPANICTPSYLAKQAKALARKHSSVKTSIIEEKKMRELGMGSLLSVTAGSSEPAKLIVMEYQGATKKQQPHVLVGKGITFDTGGISLKPGAKMDEMKYDMCGAASVLGAMTTLTELALPINVVAIIAAAENMPNGNATKPGDVVTSMSGQTIEILNTDAEGRLVLCDALTYAARFKPQSVIDIATLTGACVVALGSHATGLYSNQDDFADELIAAGESSGDRAWHMPLWDEYQPQLNSNFADIANIGGPEAGSVTAACFLSRFTKEYRWAHMDIAGTAWVSGPKKGATGRPVALLSQYLINKSLINKSSSK</sequence>
<dbReference type="NCBIfam" id="NF002077">
    <property type="entry name" value="PRK00913.2-4"/>
    <property type="match status" value="1"/>
</dbReference>
<dbReference type="InterPro" id="IPR011356">
    <property type="entry name" value="Leucine_aapep/pepB"/>
</dbReference>
<dbReference type="GO" id="GO:0005737">
    <property type="term" value="C:cytoplasm"/>
    <property type="evidence" value="ECO:0007669"/>
    <property type="project" value="UniProtKB-SubCell"/>
</dbReference>
<comment type="cofactor">
    <cofactor evidence="9">
        <name>Mn(2+)</name>
        <dbReference type="ChEBI" id="CHEBI:29035"/>
    </cofactor>
    <text evidence="9">Binds 2 manganese ions per subunit.</text>
</comment>
<evidence type="ECO:0000256" key="1">
    <source>
        <dbReference type="ARBA" id="ARBA00000135"/>
    </source>
</evidence>
<dbReference type="HAMAP" id="MF_00181">
    <property type="entry name" value="Cytosol_peptidase_M17"/>
    <property type="match status" value="1"/>
</dbReference>
<dbReference type="NCBIfam" id="NF002073">
    <property type="entry name" value="PRK00913.1-2"/>
    <property type="match status" value="1"/>
</dbReference>
<dbReference type="InterPro" id="IPR008283">
    <property type="entry name" value="Peptidase_M17_N"/>
</dbReference>
<evidence type="ECO:0000256" key="7">
    <source>
        <dbReference type="ARBA" id="ARBA00022801"/>
    </source>
</evidence>
<dbReference type="SUPFAM" id="SSF52949">
    <property type="entry name" value="Macro domain-like"/>
    <property type="match status" value="1"/>
</dbReference>
<feature type="binding site" evidence="9">
    <location>
        <position position="347"/>
    </location>
    <ligand>
        <name>Mn(2+)</name>
        <dbReference type="ChEBI" id="CHEBI:29035"/>
        <label>1</label>
    </ligand>
</feature>
<comment type="subcellular location">
    <subcellularLocation>
        <location evidence="9">Cytoplasm</location>
    </subcellularLocation>
</comment>
<evidence type="ECO:0000256" key="3">
    <source>
        <dbReference type="ARBA" id="ARBA00009528"/>
    </source>
</evidence>
<dbReference type="PANTHER" id="PTHR11963:SF23">
    <property type="entry name" value="CYTOSOL AMINOPEPTIDASE"/>
    <property type="match status" value="1"/>
</dbReference>
<dbReference type="InterPro" id="IPR023042">
    <property type="entry name" value="Peptidase_M17_leu_NH2_pept"/>
</dbReference>
<gene>
    <name evidence="9" type="primary">pepA</name>
    <name evidence="11" type="ORF">O0V09_10945</name>
</gene>
<organism evidence="11 12">
    <name type="scientific">Dasania phycosphaerae</name>
    <dbReference type="NCBI Taxonomy" id="2950436"/>
    <lineage>
        <taxon>Bacteria</taxon>
        <taxon>Pseudomonadati</taxon>
        <taxon>Pseudomonadota</taxon>
        <taxon>Gammaproteobacteria</taxon>
        <taxon>Cellvibrionales</taxon>
        <taxon>Spongiibacteraceae</taxon>
        <taxon>Dasania</taxon>
    </lineage>
</organism>
<dbReference type="Pfam" id="PF00883">
    <property type="entry name" value="Peptidase_M17"/>
    <property type="match status" value="1"/>
</dbReference>
<dbReference type="SUPFAM" id="SSF53187">
    <property type="entry name" value="Zn-dependent exopeptidases"/>
    <property type="match status" value="1"/>
</dbReference>
<feature type="binding site" evidence="9">
    <location>
        <position position="270"/>
    </location>
    <ligand>
        <name>Mn(2+)</name>
        <dbReference type="ChEBI" id="CHEBI:29035"/>
        <label>1</label>
    </ligand>
</feature>
<comment type="caution">
    <text evidence="11">The sequence shown here is derived from an EMBL/GenBank/DDBJ whole genome shotgun (WGS) entry which is preliminary data.</text>
</comment>
<feature type="binding site" evidence="9">
    <location>
        <position position="270"/>
    </location>
    <ligand>
        <name>Mn(2+)</name>
        <dbReference type="ChEBI" id="CHEBI:29035"/>
        <label>2</label>
    </ligand>
</feature>
<dbReference type="GO" id="GO:0006508">
    <property type="term" value="P:proteolysis"/>
    <property type="evidence" value="ECO:0007669"/>
    <property type="project" value="UniProtKB-KW"/>
</dbReference>
<evidence type="ECO:0000256" key="2">
    <source>
        <dbReference type="ARBA" id="ARBA00000967"/>
    </source>
</evidence>
<keyword evidence="9" id="KW-0963">Cytoplasm</keyword>
<feature type="binding site" evidence="9">
    <location>
        <position position="265"/>
    </location>
    <ligand>
        <name>Mn(2+)</name>
        <dbReference type="ChEBI" id="CHEBI:29035"/>
        <label>2</label>
    </ligand>
</feature>
<feature type="active site" evidence="9">
    <location>
        <position position="351"/>
    </location>
</feature>
<comment type="similarity">
    <text evidence="3 9">Belongs to the peptidase M17 family.</text>
</comment>
<feature type="binding site" evidence="9">
    <location>
        <position position="349"/>
    </location>
    <ligand>
        <name>Mn(2+)</name>
        <dbReference type="ChEBI" id="CHEBI:29035"/>
        <label>2</label>
    </ligand>
</feature>
<feature type="domain" description="Cytosol aminopeptidase" evidence="10">
    <location>
        <begin position="345"/>
        <end position="352"/>
    </location>
</feature>
<dbReference type="PROSITE" id="PS00631">
    <property type="entry name" value="CYTOSOL_AP"/>
    <property type="match status" value="1"/>
</dbReference>